<evidence type="ECO:0000313" key="2">
    <source>
        <dbReference type="EMBL" id="ADR37750.1"/>
    </source>
</evidence>
<dbReference type="Proteomes" id="UP000008722">
    <property type="component" value="Plasmid pOCEPR01"/>
</dbReference>
<dbReference type="RefSeq" id="WP_013449730.1">
    <property type="nucleotide sequence ID" value="NC_014753.1"/>
</dbReference>
<dbReference type="Pfam" id="PF04326">
    <property type="entry name" value="SLFN_AlbA_2"/>
    <property type="match status" value="1"/>
</dbReference>
<keyword evidence="2" id="KW-0614">Plasmid</keyword>
<dbReference type="InterPro" id="IPR038461">
    <property type="entry name" value="Schlafen_AlbA_2_dom_sf"/>
</dbReference>
<geneLocation type="plasmid" evidence="2 3">
    <name>pOCEPR01</name>
</geneLocation>
<feature type="domain" description="Schlafen AlbA-2" evidence="1">
    <location>
        <begin position="28"/>
        <end position="151"/>
    </location>
</feature>
<reference evidence="2 3" key="2">
    <citation type="journal article" date="2011" name="Stand. Genomic Sci.">
        <title>Complete genome sequence of Oceanithermus profundus type strain (506).</title>
        <authorList>
            <person name="Pati A."/>
            <person name="Zhang X."/>
            <person name="Lapidus A."/>
            <person name="Nolan M."/>
            <person name="Lucas S."/>
            <person name="Del Rio T.G."/>
            <person name="Tice H."/>
            <person name="Cheng J.F."/>
            <person name="Tapia R."/>
            <person name="Han C."/>
            <person name="Goodwin L."/>
            <person name="Pitluck S."/>
            <person name="Liolios K."/>
            <person name="Pagani I."/>
            <person name="Ivanova N."/>
            <person name="Mavromatis K."/>
            <person name="Chen A."/>
            <person name="Palaniappan K."/>
            <person name="Hauser L."/>
            <person name="Jeffries C.D."/>
            <person name="Brambilla E.M."/>
            <person name="Rohl A."/>
            <person name="Mwirichia R."/>
            <person name="Rohde M."/>
            <person name="Tindall B.J."/>
            <person name="Sikorski J."/>
            <person name="Wirth R."/>
            <person name="Goker M."/>
            <person name="Woyke T."/>
            <person name="Detter J.C."/>
            <person name="Bristow J."/>
            <person name="Eisen J.A."/>
            <person name="Markowitz V."/>
            <person name="Hugenholtz P."/>
            <person name="Kyrpides N.C."/>
            <person name="Klenk H.P."/>
            <person name="Land M."/>
        </authorList>
    </citation>
    <scope>NUCLEOTIDE SEQUENCE [LARGE SCALE GENOMIC DNA]</scope>
    <source>
        <strain evidence="3">DSM 14977 / NBRC 100410 / VKM B-2274 / 506</strain>
        <plasmid evidence="3">Plasmid pOCEPR01</plasmid>
    </source>
</reference>
<dbReference type="KEGG" id="opr:Ocepr_2302"/>
<dbReference type="HOGENOM" id="CLU_679410_0_0_0"/>
<proteinExistence type="predicted"/>
<name>E4UAW5_OCEP5</name>
<dbReference type="AlphaFoldDB" id="E4UAW5"/>
<dbReference type="eggNOG" id="COG2865">
    <property type="taxonomic scope" value="Bacteria"/>
</dbReference>
<evidence type="ECO:0000313" key="3">
    <source>
        <dbReference type="Proteomes" id="UP000008722"/>
    </source>
</evidence>
<protein>
    <submittedName>
        <fullName evidence="2">Putative transcriptional regulator</fullName>
    </submittedName>
</protein>
<dbReference type="PANTHER" id="PTHR30595">
    <property type="entry name" value="GLPR-RELATED TRANSCRIPTIONAL REPRESSOR"/>
    <property type="match status" value="1"/>
</dbReference>
<reference evidence="3" key="1">
    <citation type="submission" date="2010-11" db="EMBL/GenBank/DDBJ databases">
        <title>The complete sequence of plasmid of Oceanithermus profundus DSM 14977.</title>
        <authorList>
            <consortium name="US DOE Joint Genome Institute (JGI-PGF)"/>
            <person name="Lucas S."/>
            <person name="Copeland A."/>
            <person name="Lapidus A."/>
            <person name="Bruce D."/>
            <person name="Goodwin L."/>
            <person name="Pitluck S."/>
            <person name="Kyrpides N."/>
            <person name="Mavromatis K."/>
            <person name="Pagani I."/>
            <person name="Ivanova N."/>
            <person name="Zhang X."/>
            <person name="Brettin T."/>
            <person name="Detter J.C."/>
            <person name="Tapia R."/>
            <person name="Han C."/>
            <person name="Land M."/>
            <person name="Hauser L."/>
            <person name="Markowitz V."/>
            <person name="Cheng J.-F."/>
            <person name="Hugenholtz P."/>
            <person name="Woyke T."/>
            <person name="Wu D."/>
            <person name="Tindall B."/>
            <person name="Faehnrich R."/>
            <person name="Brambilla E."/>
            <person name="Klenk H.-P."/>
            <person name="Eisen J.A."/>
        </authorList>
    </citation>
    <scope>NUCLEOTIDE SEQUENCE [LARGE SCALE GENOMIC DNA]</scope>
    <source>
        <strain evidence="3">DSM 14977 / NBRC 100410 / VKM B-2274 / 506</strain>
        <plasmid evidence="3">Plasmid pOCEPR01</plasmid>
    </source>
</reference>
<evidence type="ECO:0000259" key="1">
    <source>
        <dbReference type="Pfam" id="PF04326"/>
    </source>
</evidence>
<dbReference type="InterPro" id="IPR007421">
    <property type="entry name" value="Schlafen_AlbA_2_dom"/>
</dbReference>
<accession>E4UAW5</accession>
<dbReference type="Gene3D" id="3.30.950.30">
    <property type="entry name" value="Schlafen, AAA domain"/>
    <property type="match status" value="1"/>
</dbReference>
<organism evidence="2 3">
    <name type="scientific">Oceanithermus profundus (strain DSM 14977 / NBRC 100410 / VKM B-2274 / 506)</name>
    <dbReference type="NCBI Taxonomy" id="670487"/>
    <lineage>
        <taxon>Bacteria</taxon>
        <taxon>Thermotogati</taxon>
        <taxon>Deinococcota</taxon>
        <taxon>Deinococci</taxon>
        <taxon>Thermales</taxon>
        <taxon>Thermaceae</taxon>
        <taxon>Oceanithermus</taxon>
    </lineage>
</organism>
<gene>
    <name evidence="2" type="ordered locus">Ocepr_2302</name>
</gene>
<dbReference type="EMBL" id="CP002362">
    <property type="protein sequence ID" value="ADR37750.1"/>
    <property type="molecule type" value="Genomic_DNA"/>
</dbReference>
<sequence>MYRKIFGVPTSALTEEDLRSLIDREVSEGPYLDYKREADLGTKGGRKEAAKDAAAFANAYGGYLIYGVEEEGGVPKELVGMELDDPDRAASTLEHAIRDLTEPAVEVHAQPVRLEDGNYAIVVEVPRSLNAPLMADGRFYRRVGRSSERMSYMDVRRAFAEKGDVIRKMRERLRQRIDDLESGYGPVRWELWAGALLYVASVPTYDAAAVRVLGPEELHSIRWLSAFAGRYRLGHHADGLLAAEEREPHVDFALMTHEGELFHGVGPLREYTHCKQHGEEPQCIDAHAIELNVTRMLRKNLPRLGDVGFEGPYYLALVLVRAHGYRIGKPRYSGRELQRPFLLLDQLLLDDDVEAIAKASSDERDEEAWQRGTRVVAARLQPVLDRLWQAGGFTHSQLAHDLGEGG</sequence>
<keyword evidence="3" id="KW-1185">Reference proteome</keyword>
<dbReference type="OrthoDB" id="518091at2"/>
<dbReference type="PANTHER" id="PTHR30595:SF6">
    <property type="entry name" value="SCHLAFEN ALBA-2 DOMAIN-CONTAINING PROTEIN"/>
    <property type="match status" value="1"/>
</dbReference>